<name>A0A263CZK7_9PSEU</name>
<dbReference type="RefSeq" id="WP_094865020.1">
    <property type="nucleotide sequence ID" value="NZ_NKYE01000017.1"/>
</dbReference>
<comment type="caution">
    <text evidence="5">The sequence shown here is derived from an EMBL/GenBank/DDBJ whole genome shotgun (WGS) entry which is preliminary data.</text>
</comment>
<dbReference type="PANTHER" id="PTHR44688:SF16">
    <property type="entry name" value="DNA-BINDING TRANSCRIPTIONAL ACTIVATOR DEVR_DOSR"/>
    <property type="match status" value="1"/>
</dbReference>
<dbReference type="GO" id="GO:0006355">
    <property type="term" value="P:regulation of DNA-templated transcription"/>
    <property type="evidence" value="ECO:0007669"/>
    <property type="project" value="InterPro"/>
</dbReference>
<evidence type="ECO:0000256" key="3">
    <source>
        <dbReference type="ARBA" id="ARBA00023163"/>
    </source>
</evidence>
<dbReference type="PANTHER" id="PTHR44688">
    <property type="entry name" value="DNA-BINDING TRANSCRIPTIONAL ACTIVATOR DEVR_DOSR"/>
    <property type="match status" value="1"/>
</dbReference>
<dbReference type="OrthoDB" id="4309410at2"/>
<feature type="domain" description="HTH luxR-type" evidence="4">
    <location>
        <begin position="160"/>
        <end position="225"/>
    </location>
</feature>
<accession>A0A263CZK7</accession>
<dbReference type="EMBL" id="NKYE01000017">
    <property type="protein sequence ID" value="OZM70837.1"/>
    <property type="molecule type" value="Genomic_DNA"/>
</dbReference>
<dbReference type="Pfam" id="PF00196">
    <property type="entry name" value="GerE"/>
    <property type="match status" value="1"/>
</dbReference>
<evidence type="ECO:0000256" key="1">
    <source>
        <dbReference type="ARBA" id="ARBA00023015"/>
    </source>
</evidence>
<gene>
    <name evidence="5" type="ORF">CFN78_23240</name>
</gene>
<keyword evidence="3" id="KW-0804">Transcription</keyword>
<evidence type="ECO:0000313" key="6">
    <source>
        <dbReference type="Proteomes" id="UP000242444"/>
    </source>
</evidence>
<keyword evidence="6" id="KW-1185">Reference proteome</keyword>
<dbReference type="CDD" id="cd06170">
    <property type="entry name" value="LuxR_C_like"/>
    <property type="match status" value="1"/>
</dbReference>
<evidence type="ECO:0000313" key="5">
    <source>
        <dbReference type="EMBL" id="OZM70837.1"/>
    </source>
</evidence>
<dbReference type="InParanoid" id="A0A263CZK7"/>
<keyword evidence="1" id="KW-0805">Transcription regulation</keyword>
<dbReference type="Gene3D" id="3.40.50.2300">
    <property type="match status" value="1"/>
</dbReference>
<protein>
    <submittedName>
        <fullName evidence="5">Helix-turn-helix transcriptional regulator</fullName>
    </submittedName>
</protein>
<keyword evidence="2" id="KW-0238">DNA-binding</keyword>
<dbReference type="SUPFAM" id="SSF46894">
    <property type="entry name" value="C-terminal effector domain of the bipartite response regulators"/>
    <property type="match status" value="1"/>
</dbReference>
<dbReference type="AlphaFoldDB" id="A0A263CZK7"/>
<dbReference type="InterPro" id="IPR000792">
    <property type="entry name" value="Tscrpt_reg_LuxR_C"/>
</dbReference>
<dbReference type="SMART" id="SM00421">
    <property type="entry name" value="HTH_LUXR"/>
    <property type="match status" value="1"/>
</dbReference>
<dbReference type="GO" id="GO:0003677">
    <property type="term" value="F:DNA binding"/>
    <property type="evidence" value="ECO:0007669"/>
    <property type="project" value="UniProtKB-KW"/>
</dbReference>
<reference evidence="5 6" key="1">
    <citation type="submission" date="2017-07" db="EMBL/GenBank/DDBJ databases">
        <title>Amycolatopsis antarcticus sp. nov., isolated from the surface of an Antarcticus brown macroalga.</title>
        <authorList>
            <person name="Wang J."/>
            <person name="Leiva S."/>
            <person name="Huang J."/>
            <person name="Huang Y."/>
        </authorList>
    </citation>
    <scope>NUCLEOTIDE SEQUENCE [LARGE SCALE GENOMIC DNA]</scope>
    <source>
        <strain evidence="5 6">AU-G6</strain>
    </source>
</reference>
<sequence>METSTVKPGPWPTTVGNGAEVAVAVHSSDPMTGVGAASILRGDDRLKIVTGADVATADVAVVVEESIGEGAFAFLREIRATAGDSPPRCVIVTDHFRVDVLMTAIECGMAAMLQRCTTGGDELVRTILAVSDGAAFLPPRLQGSLLTQLDRMRREVLEPNGLTLSGMSARERDVLRYLADGHGTEEIAGMLAYSESTVKNVLYGLMNRYGLNTRAHAVAFALRAGVI</sequence>
<evidence type="ECO:0000256" key="2">
    <source>
        <dbReference type="ARBA" id="ARBA00023125"/>
    </source>
</evidence>
<proteinExistence type="predicted"/>
<dbReference type="PRINTS" id="PR00038">
    <property type="entry name" value="HTHLUXR"/>
</dbReference>
<organism evidence="5 6">
    <name type="scientific">Amycolatopsis antarctica</name>
    <dbReference type="NCBI Taxonomy" id="1854586"/>
    <lineage>
        <taxon>Bacteria</taxon>
        <taxon>Bacillati</taxon>
        <taxon>Actinomycetota</taxon>
        <taxon>Actinomycetes</taxon>
        <taxon>Pseudonocardiales</taxon>
        <taxon>Pseudonocardiaceae</taxon>
        <taxon>Amycolatopsis</taxon>
    </lineage>
</organism>
<dbReference type="PROSITE" id="PS50043">
    <property type="entry name" value="HTH_LUXR_2"/>
    <property type="match status" value="1"/>
</dbReference>
<dbReference type="InterPro" id="IPR016032">
    <property type="entry name" value="Sig_transdc_resp-reg_C-effctor"/>
</dbReference>
<dbReference type="Proteomes" id="UP000242444">
    <property type="component" value="Unassembled WGS sequence"/>
</dbReference>
<evidence type="ECO:0000259" key="4">
    <source>
        <dbReference type="PROSITE" id="PS50043"/>
    </source>
</evidence>